<sequence length="431" mass="49428">MRKYHQLLLVIISCISIIVLLTYKSENSRLKDVLSAVHFFSRKDADELRLLNNFTAVDEDIINFNRPLPVWQLVGDSFYAYASYYQRNELVSSGSEVLTLVTGKTGAVVNFLCKAHYDDGRIIQGKFRFQHLNQDDKTSTAFTNYIFYCRLKSDLKEPNNIIYTDLTGDGSSTGHQLRLRFVKSTQGSNVPQTQLAICLDLASFNMSSSFGQNYMNLLEFFIHHYVVGVKQFIVYNGDELTEILLQKLMKHKNIHIHLLPFNFPFANNKSNTTNFREIVKTDCLLRSMHKAKFVTLLEPNEFFFPNAKLSAENSVIYSLNSQSAADTIHQLQTYSVCYADKKHDLLTNSSFYDPEVVQPHTINILRPVVPTLSSPKSGVNEVVPSLAFAHRYTDCVHVGNDGLHMWQNSLRQDFMNNLLAFRKEVRELIYN</sequence>
<dbReference type="PANTHER" id="PTHR21461:SF87">
    <property type="entry name" value="GH12965P"/>
    <property type="match status" value="1"/>
</dbReference>
<feature type="transmembrane region" description="Helical" evidence="8">
    <location>
        <begin position="7"/>
        <end position="23"/>
    </location>
</feature>
<protein>
    <recommendedName>
        <fullName evidence="8">Glycosyltransferase family 92 protein</fullName>
        <ecNumber evidence="8">2.4.1.-</ecNumber>
    </recommendedName>
</protein>
<comment type="similarity">
    <text evidence="2 8">Belongs to the glycosyltransferase 92 family.</text>
</comment>
<evidence type="ECO:0000256" key="8">
    <source>
        <dbReference type="RuleBase" id="RU366017"/>
    </source>
</evidence>
<dbReference type="PANTHER" id="PTHR21461">
    <property type="entry name" value="GLYCOSYLTRANSFERASE FAMILY 92 PROTEIN"/>
    <property type="match status" value="1"/>
</dbReference>
<evidence type="ECO:0000256" key="3">
    <source>
        <dbReference type="ARBA" id="ARBA00022676"/>
    </source>
</evidence>
<dbReference type="Pfam" id="PF01697">
    <property type="entry name" value="Glyco_transf_92"/>
    <property type="match status" value="1"/>
</dbReference>
<dbReference type="GO" id="GO:0005737">
    <property type="term" value="C:cytoplasm"/>
    <property type="evidence" value="ECO:0007669"/>
    <property type="project" value="TreeGrafter"/>
</dbReference>
<dbReference type="AlphaFoldDB" id="A0A0A1XIT4"/>
<name>A0A0A1XIT4_ZEUCU</name>
<proteinExistence type="inferred from homology"/>
<accession>A0A0A1XIT4</accession>
<dbReference type="EC" id="2.4.1.-" evidence="8"/>
<dbReference type="GO" id="GO:0016757">
    <property type="term" value="F:glycosyltransferase activity"/>
    <property type="evidence" value="ECO:0007669"/>
    <property type="project" value="UniProtKB-UniRule"/>
</dbReference>
<dbReference type="GO" id="GO:0016020">
    <property type="term" value="C:membrane"/>
    <property type="evidence" value="ECO:0007669"/>
    <property type="project" value="UniProtKB-SubCell"/>
</dbReference>
<organism evidence="9">
    <name type="scientific">Zeugodacus cucurbitae</name>
    <name type="common">Melon fruit fly</name>
    <name type="synonym">Bactrocera cucurbitae</name>
    <dbReference type="NCBI Taxonomy" id="28588"/>
    <lineage>
        <taxon>Eukaryota</taxon>
        <taxon>Metazoa</taxon>
        <taxon>Ecdysozoa</taxon>
        <taxon>Arthropoda</taxon>
        <taxon>Hexapoda</taxon>
        <taxon>Insecta</taxon>
        <taxon>Pterygota</taxon>
        <taxon>Neoptera</taxon>
        <taxon>Endopterygota</taxon>
        <taxon>Diptera</taxon>
        <taxon>Brachycera</taxon>
        <taxon>Muscomorpha</taxon>
        <taxon>Tephritoidea</taxon>
        <taxon>Tephritidae</taxon>
        <taxon>Zeugodacus</taxon>
        <taxon>Zeugodacus</taxon>
    </lineage>
</organism>
<reference evidence="9" key="2">
    <citation type="journal article" date="2015" name="Gigascience">
        <title>Reconstructing a comprehensive transcriptome assembly of a white-pupal translocated strain of the pest fruit fly Bactrocera cucurbitae.</title>
        <authorList>
            <person name="Sim S.B."/>
            <person name="Calla B."/>
            <person name="Hall B."/>
            <person name="DeRego T."/>
            <person name="Geib S.M."/>
        </authorList>
    </citation>
    <scope>NUCLEOTIDE SEQUENCE</scope>
</reference>
<evidence type="ECO:0000256" key="7">
    <source>
        <dbReference type="ARBA" id="ARBA00023136"/>
    </source>
</evidence>
<evidence type="ECO:0000256" key="2">
    <source>
        <dbReference type="ARBA" id="ARBA00007647"/>
    </source>
</evidence>
<evidence type="ECO:0000313" key="9">
    <source>
        <dbReference type="EMBL" id="JAD10916.1"/>
    </source>
</evidence>
<keyword evidence="7 8" id="KW-0472">Membrane</keyword>
<evidence type="ECO:0000256" key="4">
    <source>
        <dbReference type="ARBA" id="ARBA00022679"/>
    </source>
</evidence>
<keyword evidence="4 8" id="KW-0808">Transferase</keyword>
<dbReference type="OrthoDB" id="6433308at2759"/>
<gene>
    <name evidence="9" type="primary">Prrc2c</name>
    <name evidence="9" type="ORF">g.10001</name>
</gene>
<keyword evidence="6 8" id="KW-1133">Transmembrane helix</keyword>
<dbReference type="InterPro" id="IPR008166">
    <property type="entry name" value="Glyco_transf_92"/>
</dbReference>
<evidence type="ECO:0000256" key="6">
    <source>
        <dbReference type="ARBA" id="ARBA00022989"/>
    </source>
</evidence>
<reference evidence="9" key="1">
    <citation type="submission" date="2014-11" db="EMBL/GenBank/DDBJ databases">
        <authorList>
            <person name="Geib S."/>
        </authorList>
    </citation>
    <scope>NUCLEOTIDE SEQUENCE</scope>
</reference>
<evidence type="ECO:0000256" key="5">
    <source>
        <dbReference type="ARBA" id="ARBA00022692"/>
    </source>
</evidence>
<dbReference type="EMBL" id="GBXI01003376">
    <property type="protein sequence ID" value="JAD10916.1"/>
    <property type="molecule type" value="Transcribed_RNA"/>
</dbReference>
<keyword evidence="3 8" id="KW-0328">Glycosyltransferase</keyword>
<keyword evidence="5 8" id="KW-0812">Transmembrane</keyword>
<comment type="subcellular location">
    <subcellularLocation>
        <location evidence="1">Membrane</location>
        <topology evidence="1">Single-pass membrane protein</topology>
    </subcellularLocation>
</comment>
<evidence type="ECO:0000256" key="1">
    <source>
        <dbReference type="ARBA" id="ARBA00004167"/>
    </source>
</evidence>